<gene>
    <name evidence="2" type="ORF">BECKSD772D_GA0070982_103112</name>
</gene>
<evidence type="ECO:0000313" key="2">
    <source>
        <dbReference type="EMBL" id="VFK78976.1"/>
    </source>
</evidence>
<name>A0A451BL42_9GAMM</name>
<proteinExistence type="predicted"/>
<evidence type="ECO:0000256" key="1">
    <source>
        <dbReference type="SAM" id="Coils"/>
    </source>
</evidence>
<organism evidence="2">
    <name type="scientific">Candidatus Kentrum sp. SD</name>
    <dbReference type="NCBI Taxonomy" id="2126332"/>
    <lineage>
        <taxon>Bacteria</taxon>
        <taxon>Pseudomonadati</taxon>
        <taxon>Pseudomonadota</taxon>
        <taxon>Gammaproteobacteria</taxon>
        <taxon>Candidatus Kentrum</taxon>
    </lineage>
</organism>
<keyword evidence="1" id="KW-0175">Coiled coil</keyword>
<dbReference type="AlphaFoldDB" id="A0A451BL42"/>
<dbReference type="EMBL" id="CAADHB010000031">
    <property type="protein sequence ID" value="VFK78976.1"/>
    <property type="molecule type" value="Genomic_DNA"/>
</dbReference>
<protein>
    <submittedName>
        <fullName evidence="2">Uncharacterized protein</fullName>
    </submittedName>
</protein>
<reference evidence="2" key="1">
    <citation type="submission" date="2019-02" db="EMBL/GenBank/DDBJ databases">
        <authorList>
            <person name="Gruber-Vodicka R. H."/>
            <person name="Seah K. B. B."/>
        </authorList>
    </citation>
    <scope>NUCLEOTIDE SEQUENCE</scope>
    <source>
        <strain evidence="2">BECK_S127</strain>
    </source>
</reference>
<feature type="coiled-coil region" evidence="1">
    <location>
        <begin position="71"/>
        <end position="168"/>
    </location>
</feature>
<accession>A0A451BL42</accession>
<sequence length="169" mass="19790">MKPVLEKGMMLRLEFDYLERSDNMKRNRTGFNTTLVLFLPLITISMFIGGCAADRYITREKQRQAVLESAYQRASEKTEAAEARRVQMEETKAAQQAEQHRLRTEIAQLESEIRQLNVQEEALRDELRRLRTQGVVKPAKILKLEREIADVQQTTRQKQRTLDTLRNNL</sequence>